<evidence type="ECO:0000256" key="1">
    <source>
        <dbReference type="SAM" id="Phobius"/>
    </source>
</evidence>
<dbReference type="Proteomes" id="UP000199202">
    <property type="component" value="Unassembled WGS sequence"/>
</dbReference>
<name>A0A1G9PNW5_9ACTN</name>
<proteinExistence type="predicted"/>
<dbReference type="AlphaFoldDB" id="A0A1G9PNW5"/>
<evidence type="ECO:0000313" key="2">
    <source>
        <dbReference type="EMBL" id="SDM00181.1"/>
    </source>
</evidence>
<dbReference type="EMBL" id="FNDJ01000034">
    <property type="protein sequence ID" value="SDM00181.1"/>
    <property type="molecule type" value="Genomic_DNA"/>
</dbReference>
<organism evidence="2 3">
    <name type="scientific">Nonomuraea jiangxiensis</name>
    <dbReference type="NCBI Taxonomy" id="633440"/>
    <lineage>
        <taxon>Bacteria</taxon>
        <taxon>Bacillati</taxon>
        <taxon>Actinomycetota</taxon>
        <taxon>Actinomycetes</taxon>
        <taxon>Streptosporangiales</taxon>
        <taxon>Streptosporangiaceae</taxon>
        <taxon>Nonomuraea</taxon>
    </lineage>
</organism>
<feature type="transmembrane region" description="Helical" evidence="1">
    <location>
        <begin position="12"/>
        <end position="31"/>
    </location>
</feature>
<accession>A0A1G9PNW5</accession>
<evidence type="ECO:0000313" key="3">
    <source>
        <dbReference type="Proteomes" id="UP000199202"/>
    </source>
</evidence>
<gene>
    <name evidence="2" type="ORF">SAMN05421869_13443</name>
</gene>
<keyword evidence="1" id="KW-0472">Membrane</keyword>
<sequence length="81" mass="8425">MGWSGVDRMLRVVVMVVALIVGLVVGLPAAGEISGEGQGVAGGAAPPDDESSAIQRARELGEPVEIRSRRTFVRVLVGLDK</sequence>
<reference evidence="2 3" key="1">
    <citation type="submission" date="2016-10" db="EMBL/GenBank/DDBJ databases">
        <authorList>
            <person name="de Groot N.N."/>
        </authorList>
    </citation>
    <scope>NUCLEOTIDE SEQUENCE [LARGE SCALE GENOMIC DNA]</scope>
    <source>
        <strain evidence="2 3">CGMCC 4.6533</strain>
    </source>
</reference>
<protein>
    <submittedName>
        <fullName evidence="2">Uncharacterized protein</fullName>
    </submittedName>
</protein>
<keyword evidence="3" id="KW-1185">Reference proteome</keyword>
<keyword evidence="1" id="KW-1133">Transmembrane helix</keyword>
<keyword evidence="1" id="KW-0812">Transmembrane</keyword>